<dbReference type="AlphaFoldDB" id="A0A6J4SKX6"/>
<reference evidence="2" key="1">
    <citation type="submission" date="2020-02" db="EMBL/GenBank/DDBJ databases">
        <authorList>
            <person name="Meier V. D."/>
        </authorList>
    </citation>
    <scope>NUCLEOTIDE SEQUENCE</scope>
    <source>
        <strain evidence="2">AVDCRST_MAG30</strain>
    </source>
</reference>
<feature type="region of interest" description="Disordered" evidence="1">
    <location>
        <begin position="439"/>
        <end position="470"/>
    </location>
</feature>
<organism evidence="2">
    <name type="scientific">uncultured Solirubrobacteraceae bacterium</name>
    <dbReference type="NCBI Taxonomy" id="1162706"/>
    <lineage>
        <taxon>Bacteria</taxon>
        <taxon>Bacillati</taxon>
        <taxon>Actinomycetota</taxon>
        <taxon>Thermoleophilia</taxon>
        <taxon>Solirubrobacterales</taxon>
        <taxon>Solirubrobacteraceae</taxon>
        <taxon>environmental samples</taxon>
    </lineage>
</organism>
<evidence type="ECO:0008006" key="3">
    <source>
        <dbReference type="Google" id="ProtNLM"/>
    </source>
</evidence>
<feature type="compositionally biased region" description="Low complexity" evidence="1">
    <location>
        <begin position="677"/>
        <end position="694"/>
    </location>
</feature>
<name>A0A6J4SKX6_9ACTN</name>
<feature type="region of interest" description="Disordered" evidence="1">
    <location>
        <begin position="360"/>
        <end position="426"/>
    </location>
</feature>
<evidence type="ECO:0000313" key="2">
    <source>
        <dbReference type="EMBL" id="CAA9501407.1"/>
    </source>
</evidence>
<feature type="compositionally biased region" description="Polar residues" evidence="1">
    <location>
        <begin position="30"/>
        <end position="49"/>
    </location>
</feature>
<dbReference type="SUPFAM" id="SSF69304">
    <property type="entry name" value="Tricorn protease N-terminal domain"/>
    <property type="match status" value="1"/>
</dbReference>
<feature type="region of interest" description="Disordered" evidence="1">
    <location>
        <begin position="305"/>
        <end position="341"/>
    </location>
</feature>
<gene>
    <name evidence="2" type="ORF">AVDCRST_MAG30-1939</name>
</gene>
<dbReference type="Gene3D" id="3.50.30.30">
    <property type="match status" value="1"/>
</dbReference>
<proteinExistence type="predicted"/>
<feature type="region of interest" description="Disordered" evidence="1">
    <location>
        <begin position="1"/>
        <end position="62"/>
    </location>
</feature>
<protein>
    <recommendedName>
        <fullName evidence="3">PA domain-containing protein</fullName>
    </recommendedName>
</protein>
<feature type="compositionally biased region" description="Basic and acidic residues" evidence="1">
    <location>
        <begin position="10"/>
        <end position="22"/>
    </location>
</feature>
<evidence type="ECO:0000256" key="1">
    <source>
        <dbReference type="SAM" id="MobiDB-lite"/>
    </source>
</evidence>
<feature type="region of interest" description="Disordered" evidence="1">
    <location>
        <begin position="677"/>
        <end position="704"/>
    </location>
</feature>
<dbReference type="EMBL" id="CADCVS010000257">
    <property type="protein sequence ID" value="CAA9501407.1"/>
    <property type="molecule type" value="Genomic_DNA"/>
</dbReference>
<sequence>MLASAGIASAEERSSSRQDRSDSAPYARTAGSSVIQRQIERSTFSTSGEEASDPAGLPPRDKNIELVSKLSPTGGPGGSIAPGQIADIAVHKNAAYLMSWSEPGCQRGGFFSVDISDPARPRELKFVPALPDTYHGEGAHAVAIDTPAFRGDVLVTNNEPCTDEAPGGFDLYDVTNPADPKPLVQGAGDFGDDDGTLEAVDPVANSSHSSFLWQDGGRAFLVIVDNEELHDVDIFDVTNPRAPRPVGEFDLVAVAESQGVDILSAEQGNGGEVFLHDMVVKEINGRQTMLASYWDAGYIQLDVEDPSNPKILSDTDFTGKDPETGSETREGNAHQAEFSRDNRYILAADEDFAPYRPRDFQITSGADAGDYPATEVGGGTSVASLPDGQLNGPTVYGGYGCPDPDGAGPRQGSDPIPPRDQAGLPPLQSGEEAIVVLQRGPNTPDTGPRKGQPDDPENPEESCFPGEKAAQAQAAGYDAVLIVNRHTTGGAEGDSPFCGSGGYPQGVSMVTLCSTHETYHRLFDTEPQYDIPYNDAEEPDVGDVGERILGTADFDGWGYAHLYDTAGGKMREVDTYAIPEANDPRFAFGFGDLSIHEWATDPDVDLAYGAYYAGGLRVVSFGESGIREVGSFIDDAGNNFWGVEQFTDRDGNRLIAASDRDFGLYVFRYTGPGAAPRRVAPATATQTQPAQPAQPAQPGPVGPRVRISNRALRLSRAGLAAIRLACPSTARSSCRGAIRLVSGRRRIGARTFTLDAGRSAFVRVKWNRAAIRELRRRKSMRVQVTVDATDAGGVRGTNTRRITVRPHSAKAPSSRPR</sequence>
<accession>A0A6J4SKX6</accession>
<feature type="compositionally biased region" description="Basic and acidic residues" evidence="1">
    <location>
        <begin position="317"/>
        <end position="341"/>
    </location>
</feature>